<feature type="binding site" evidence="9">
    <location>
        <begin position="181"/>
        <end position="186"/>
    </location>
    <ligand>
        <name>ATP</name>
        <dbReference type="ChEBI" id="CHEBI:30616"/>
    </ligand>
</feature>
<dbReference type="SUPFAM" id="SSF68912">
    <property type="entry name" value="Rho N-terminal domain-like"/>
    <property type="match status" value="1"/>
</dbReference>
<dbReference type="Pfam" id="PF07497">
    <property type="entry name" value="Rho_RNA_bind"/>
    <property type="match status" value="1"/>
</dbReference>
<evidence type="ECO:0000259" key="12">
    <source>
        <dbReference type="PROSITE" id="PS51856"/>
    </source>
</evidence>
<dbReference type="InterPro" id="IPR011129">
    <property type="entry name" value="CSD"/>
</dbReference>
<dbReference type="GO" id="GO:0008186">
    <property type="term" value="F:ATP-dependent activity, acting on RNA"/>
    <property type="evidence" value="ECO:0007669"/>
    <property type="project" value="UniProtKB-UniRule"/>
</dbReference>
<dbReference type="InterPro" id="IPR012340">
    <property type="entry name" value="NA-bd_OB-fold"/>
</dbReference>
<accession>A0AAV3WQE3</accession>
<dbReference type="PANTHER" id="PTHR46425">
    <property type="entry name" value="TRANSCRIPTION TERMINATION FACTOR RHO"/>
    <property type="match status" value="1"/>
</dbReference>
<dbReference type="GeneID" id="96912076"/>
<keyword evidence="4 9" id="KW-0347">Helicase</keyword>
<dbReference type="GO" id="GO:0004386">
    <property type="term" value="F:helicase activity"/>
    <property type="evidence" value="ECO:0007669"/>
    <property type="project" value="UniProtKB-UniRule"/>
</dbReference>
<dbReference type="Pfam" id="PF00006">
    <property type="entry name" value="ATP-synt_ab"/>
    <property type="match status" value="1"/>
</dbReference>
<evidence type="ECO:0000256" key="3">
    <source>
        <dbReference type="ARBA" id="ARBA00022801"/>
    </source>
</evidence>
<proteinExistence type="inferred from homology"/>
<name>A0AAV3WQE3_9LACT</name>
<evidence type="ECO:0000256" key="6">
    <source>
        <dbReference type="ARBA" id="ARBA00022884"/>
    </source>
</evidence>
<dbReference type="SMART" id="SM00357">
    <property type="entry name" value="CSP"/>
    <property type="match status" value="1"/>
</dbReference>
<dbReference type="HAMAP" id="MF_01884">
    <property type="entry name" value="Rho"/>
    <property type="match status" value="1"/>
</dbReference>
<feature type="binding site" evidence="9">
    <location>
        <position position="212"/>
    </location>
    <ligand>
        <name>ATP</name>
        <dbReference type="ChEBI" id="CHEBI:30616"/>
    </ligand>
</feature>
<dbReference type="InterPro" id="IPR004665">
    <property type="entry name" value="Term_rho"/>
</dbReference>
<dbReference type="EC" id="3.6.4.-" evidence="9 10"/>
<reference evidence="13" key="1">
    <citation type="submission" date="2019-08" db="EMBL/GenBank/DDBJ databases">
        <title>Marinilactibacillus psychrotolerans M13-2T whole genome sequencing project.</title>
        <authorList>
            <person name="Ishikawa M."/>
            <person name="Suzuki T."/>
            <person name="Matsutani M."/>
        </authorList>
    </citation>
    <scope>NUCLEOTIDE SEQUENCE</scope>
    <source>
        <strain evidence="13">M13-2T</strain>
    </source>
</reference>
<dbReference type="InterPro" id="IPR027417">
    <property type="entry name" value="P-loop_NTPase"/>
</dbReference>
<comment type="caution">
    <text evidence="9">Lacks conserved residue(s) required for the propagation of feature annotation.</text>
</comment>
<dbReference type="InterPro" id="IPR041703">
    <property type="entry name" value="Rho_factor_ATP-bd"/>
</dbReference>
<dbReference type="InterPro" id="IPR011112">
    <property type="entry name" value="Rho-like_N"/>
</dbReference>
<evidence type="ECO:0000256" key="11">
    <source>
        <dbReference type="PROSITE-ProRule" id="PRU01203"/>
    </source>
</evidence>
<evidence type="ECO:0000256" key="9">
    <source>
        <dbReference type="HAMAP-Rule" id="MF_01884"/>
    </source>
</evidence>
<dbReference type="Pfam" id="PF07498">
    <property type="entry name" value="Rho_N"/>
    <property type="match status" value="1"/>
</dbReference>
<dbReference type="RefSeq" id="WP_091761528.1">
    <property type="nucleotide sequence ID" value="NZ_BJVX01000018.1"/>
</dbReference>
<evidence type="ECO:0000313" key="13">
    <source>
        <dbReference type="EMBL" id="GEQ35560.1"/>
    </source>
</evidence>
<dbReference type="Gene3D" id="3.40.50.300">
    <property type="entry name" value="P-loop containing nucleotide triphosphate hydrolases"/>
    <property type="match status" value="1"/>
</dbReference>
<gene>
    <name evidence="9 13" type="primary">rho</name>
    <name evidence="13" type="ORF">M132T_10680</name>
</gene>
<evidence type="ECO:0000256" key="4">
    <source>
        <dbReference type="ARBA" id="ARBA00022806"/>
    </source>
</evidence>
<dbReference type="PROSITE" id="PS51856">
    <property type="entry name" value="RHO_RNA_BD"/>
    <property type="match status" value="1"/>
</dbReference>
<dbReference type="InterPro" id="IPR003593">
    <property type="entry name" value="AAA+_ATPase"/>
</dbReference>
<dbReference type="SMART" id="SM00382">
    <property type="entry name" value="AAA"/>
    <property type="match status" value="1"/>
</dbReference>
<dbReference type="InterPro" id="IPR036269">
    <property type="entry name" value="Rho_N_sf"/>
</dbReference>
<comment type="similarity">
    <text evidence="9 11">Belongs to the Rho family.</text>
</comment>
<dbReference type="Gene3D" id="1.10.720.10">
    <property type="match status" value="1"/>
</dbReference>
<comment type="caution">
    <text evidence="13">The sequence shown here is derived from an EMBL/GenBank/DDBJ whole genome shotgun (WGS) entry which is preliminary data.</text>
</comment>
<comment type="function">
    <text evidence="9">Facilitates transcription termination by a mechanism that involves Rho binding to the nascent RNA, activation of Rho's RNA-dependent ATPase activity, and release of the mRNA from the DNA template.</text>
</comment>
<dbReference type="NCBIfam" id="TIGR00767">
    <property type="entry name" value="rho"/>
    <property type="match status" value="1"/>
</dbReference>
<keyword evidence="8 9" id="KW-0804">Transcription</keyword>
<evidence type="ECO:0000256" key="7">
    <source>
        <dbReference type="ARBA" id="ARBA00023015"/>
    </source>
</evidence>
<dbReference type="Gene3D" id="2.40.50.140">
    <property type="entry name" value="Nucleic acid-binding proteins"/>
    <property type="match status" value="1"/>
</dbReference>
<feature type="binding site" evidence="9">
    <location>
        <begin position="169"/>
        <end position="174"/>
    </location>
    <ligand>
        <name>ATP</name>
        <dbReference type="ChEBI" id="CHEBI:30616"/>
    </ligand>
</feature>
<keyword evidence="3 9" id="KW-0378">Hydrolase</keyword>
<dbReference type="InterPro" id="IPR000194">
    <property type="entry name" value="ATPase_F1/V1/A1_a/bsu_nucl-bd"/>
</dbReference>
<evidence type="ECO:0000256" key="5">
    <source>
        <dbReference type="ARBA" id="ARBA00022840"/>
    </source>
</evidence>
<keyword evidence="5 9" id="KW-0067">ATP-binding</keyword>
<feature type="domain" description="Rho RNA-BD" evidence="12">
    <location>
        <begin position="52"/>
        <end position="126"/>
    </location>
</feature>
<dbReference type="GO" id="GO:0006353">
    <property type="term" value="P:DNA-templated transcription termination"/>
    <property type="evidence" value="ECO:0007669"/>
    <property type="project" value="UniProtKB-UniRule"/>
</dbReference>
<dbReference type="GO" id="GO:0005524">
    <property type="term" value="F:ATP binding"/>
    <property type="evidence" value="ECO:0007669"/>
    <property type="project" value="UniProtKB-UniRule"/>
</dbReference>
<evidence type="ECO:0000256" key="8">
    <source>
        <dbReference type="ARBA" id="ARBA00023163"/>
    </source>
</evidence>
<comment type="subunit">
    <text evidence="9">Homohexamer. The homohexamer assembles into an open ring structure.</text>
</comment>
<dbReference type="GO" id="GO:0016787">
    <property type="term" value="F:hydrolase activity"/>
    <property type="evidence" value="ECO:0007669"/>
    <property type="project" value="UniProtKB-KW"/>
</dbReference>
<dbReference type="SUPFAM" id="SSF50249">
    <property type="entry name" value="Nucleic acid-binding proteins"/>
    <property type="match status" value="1"/>
</dbReference>
<keyword evidence="2 9" id="KW-0547">Nucleotide-binding</keyword>
<dbReference type="PANTHER" id="PTHR46425:SF1">
    <property type="entry name" value="TRANSCRIPTION TERMINATION FACTOR RHO"/>
    <property type="match status" value="1"/>
</dbReference>
<dbReference type="SMART" id="SM00959">
    <property type="entry name" value="Rho_N"/>
    <property type="match status" value="1"/>
</dbReference>
<dbReference type="GO" id="GO:0003723">
    <property type="term" value="F:RNA binding"/>
    <property type="evidence" value="ECO:0007669"/>
    <property type="project" value="UniProtKB-UniRule"/>
</dbReference>
<keyword evidence="1 9" id="KW-0806">Transcription termination</keyword>
<dbReference type="SUPFAM" id="SSF52540">
    <property type="entry name" value="P-loop containing nucleoside triphosphate hydrolases"/>
    <property type="match status" value="1"/>
</dbReference>
<organism evidence="13 14">
    <name type="scientific">Marinilactibacillus psychrotolerans</name>
    <dbReference type="NCBI Taxonomy" id="191770"/>
    <lineage>
        <taxon>Bacteria</taxon>
        <taxon>Bacillati</taxon>
        <taxon>Bacillota</taxon>
        <taxon>Bacilli</taxon>
        <taxon>Lactobacillales</taxon>
        <taxon>Carnobacteriaceae</taxon>
        <taxon>Marinilactibacillus</taxon>
    </lineage>
</organism>
<evidence type="ECO:0000256" key="10">
    <source>
        <dbReference type="NCBIfam" id="TIGR00767"/>
    </source>
</evidence>
<dbReference type="NCBIfam" id="NF006886">
    <property type="entry name" value="PRK09376.1"/>
    <property type="match status" value="1"/>
</dbReference>
<dbReference type="EMBL" id="BKBI01000007">
    <property type="protein sequence ID" value="GEQ35560.1"/>
    <property type="molecule type" value="Genomic_DNA"/>
</dbReference>
<keyword evidence="6 9" id="KW-0694">RNA-binding</keyword>
<dbReference type="Proteomes" id="UP000887127">
    <property type="component" value="Unassembled WGS sequence"/>
</dbReference>
<dbReference type="InterPro" id="IPR011113">
    <property type="entry name" value="Rho_RNA-bd"/>
</dbReference>
<sequence>MANFLTFDDLQKKTLKEIYELAKNLKIPYYSQMNKKELSLAVLRVQEEKQGYFQVSGVLDKIYNQDFGFLRPINYSHSNEDIYISASQMTRFGLRNGDKITGTARPPKSGERYYGLMNVRQVNGKDPEEARERPHFPALTPLYPNRQIQLESSPNELSARILDLIAPIGFGQRGLIVAPPKVGKTTILKEIANGIKQNHPEVELIVLLIDERPEEVTDLERSIDGEVVHSTFDQQPQNHVKVSELVLERARRLVEDKRDVVILMDSITRLARAYNLVEQPSGRTLSGGIDPAALYRPKRFFGSARNVEEGGSLTIVATALVDTGSRMDDVIYEEFKGTGNMELHLSRDLAERRIFPAIDIKRSSTRKEEMLLSKEQYEAVYKLRRGMRNDSLEYTDQFIKTLRRYKKNEEFVQKMLKQK</sequence>
<keyword evidence="7 9" id="KW-0805">Transcription regulation</keyword>
<protein>
    <recommendedName>
        <fullName evidence="9 10">Transcription termination factor Rho</fullName>
        <ecNumber evidence="9 10">3.6.4.-</ecNumber>
    </recommendedName>
    <alternativeName>
        <fullName evidence="9">ATP-dependent helicase Rho</fullName>
    </alternativeName>
</protein>
<dbReference type="AlphaFoldDB" id="A0AAV3WQE3"/>
<evidence type="ECO:0000256" key="1">
    <source>
        <dbReference type="ARBA" id="ARBA00022472"/>
    </source>
</evidence>
<dbReference type="CDD" id="cd01128">
    <property type="entry name" value="rho_factor_C"/>
    <property type="match status" value="1"/>
</dbReference>
<evidence type="ECO:0000313" key="14">
    <source>
        <dbReference type="Proteomes" id="UP000887127"/>
    </source>
</evidence>
<evidence type="ECO:0000256" key="2">
    <source>
        <dbReference type="ARBA" id="ARBA00022741"/>
    </source>
</evidence>